<reference evidence="9" key="1">
    <citation type="submission" date="2016-10" db="EMBL/GenBank/DDBJ databases">
        <authorList>
            <person name="Varghese N."/>
        </authorList>
    </citation>
    <scope>NUCLEOTIDE SEQUENCE [LARGE SCALE GENOMIC DNA]</scope>
    <source>
        <strain evidence="9">DSM 17980</strain>
    </source>
</reference>
<dbReference type="GO" id="GO:0009424">
    <property type="term" value="C:bacterial-type flagellum hook"/>
    <property type="evidence" value="ECO:0007669"/>
    <property type="project" value="UniProtKB-UniRule"/>
</dbReference>
<dbReference type="Pfam" id="PF07195">
    <property type="entry name" value="FliD_C"/>
    <property type="match status" value="1"/>
</dbReference>
<dbReference type="InterPro" id="IPR010809">
    <property type="entry name" value="FliD_C"/>
</dbReference>
<dbReference type="PANTHER" id="PTHR30288:SF0">
    <property type="entry name" value="FLAGELLAR HOOK-ASSOCIATED PROTEIN 2"/>
    <property type="match status" value="1"/>
</dbReference>
<evidence type="ECO:0000313" key="9">
    <source>
        <dbReference type="Proteomes" id="UP000183508"/>
    </source>
</evidence>
<keyword evidence="8" id="KW-0282">Flagellum</keyword>
<dbReference type="EMBL" id="FPBV01000026">
    <property type="protein sequence ID" value="SFV05244.1"/>
    <property type="molecule type" value="Genomic_DNA"/>
</dbReference>
<name>A0A1I7L6Y4_9BACL</name>
<dbReference type="Proteomes" id="UP000183508">
    <property type="component" value="Unassembled WGS sequence"/>
</dbReference>
<sequence>MTYIGALSGGYSGGGSSANGINQMTYTPGSGLSGLASGIDTDSIVNAMVQAAQVPLVQLLQQRQILQWQEMRYQQVNASLSDLNNTVLTMKLQSTFMAHQVSSSNSAVVTGTASTLAPNGTYSITVQQLAQGATVYSSSRLSTDPNWATNTTLSNLGYPDGVTLTINGQSITLGGSTTVASVLAAITSNTKTGVAAFYDSASGKVVMQTTSTGAGAKIQVDDATQSFLSTLGIQTAAEVTSTADLSGGLASSAVIIINGVRIPLNGTPSSPLPLSAPVGSDSIEAEINKYSAQTGVTATDDGMGHLVLQPSYIDGDGKQWDLLSPISVTTEDPSNVLGLADPYADTPTASQVARDAVFTINGYTTTSSTNQANYNGLTLNLLSTTSSPVTVSVSTDVDAIVNTITNFVQQYNQTLQLMQGLYNEQRNYDYAPLTQQQASQMTQDQIEKWYQKAQSGVLANDSLLGSIMSTMQSDMSMRVSGQAASTVNGQNVTLNSLAAIGITPIDPMTGVSAGAIAPGVTTTGWNSYGLLQIDTDKLRAALQADPQAVMRLFTNDPTIGGNSSMGTGIAVQLSNDLYDKIQQLTDEAGSNPDINSQIITKFSNGTSVGGAGLLPYTPIDPNADLSTLFGTDPLNISFLGQQIQDMDTRADDMQQQISDLRQRYLNEFSQMEQAIAQLSSQSGFLAGLLSSSQGG</sequence>
<feature type="domain" description="Flagellar hook-associated protein 2 N-terminal" evidence="6">
    <location>
        <begin position="37"/>
        <end position="132"/>
    </location>
</feature>
<comment type="subcellular location">
    <subcellularLocation>
        <location evidence="5">Secreted</location>
    </subcellularLocation>
    <subcellularLocation>
        <location evidence="5">Bacterial flagellum</location>
    </subcellularLocation>
</comment>
<dbReference type="InterPro" id="IPR040026">
    <property type="entry name" value="FliD"/>
</dbReference>
<dbReference type="GO" id="GO:0007155">
    <property type="term" value="P:cell adhesion"/>
    <property type="evidence" value="ECO:0007669"/>
    <property type="project" value="InterPro"/>
</dbReference>
<evidence type="ECO:0000259" key="6">
    <source>
        <dbReference type="Pfam" id="PF02465"/>
    </source>
</evidence>
<evidence type="ECO:0000256" key="3">
    <source>
        <dbReference type="ARBA" id="ARBA00023054"/>
    </source>
</evidence>
<proteinExistence type="inferred from homology"/>
<gene>
    <name evidence="8" type="ORF">SAMN05421543_12616</name>
</gene>
<keyword evidence="5" id="KW-0964">Secreted</keyword>
<evidence type="ECO:0000313" key="8">
    <source>
        <dbReference type="EMBL" id="SFV05244.1"/>
    </source>
</evidence>
<dbReference type="GO" id="GO:0005576">
    <property type="term" value="C:extracellular region"/>
    <property type="evidence" value="ECO:0007669"/>
    <property type="project" value="UniProtKB-SubCell"/>
</dbReference>
<keyword evidence="4 5" id="KW-0975">Bacterial flagellum</keyword>
<dbReference type="PANTHER" id="PTHR30288">
    <property type="entry name" value="FLAGELLAR CAP/ASSEMBLY PROTEIN FLID"/>
    <property type="match status" value="1"/>
</dbReference>
<feature type="coiled-coil region" evidence="5">
    <location>
        <begin position="643"/>
        <end position="681"/>
    </location>
</feature>
<dbReference type="GO" id="GO:0009421">
    <property type="term" value="C:bacterial-type flagellum filament cap"/>
    <property type="evidence" value="ECO:0007669"/>
    <property type="project" value="InterPro"/>
</dbReference>
<keyword evidence="8" id="KW-0966">Cell projection</keyword>
<dbReference type="InterPro" id="IPR003481">
    <property type="entry name" value="FliD_N"/>
</dbReference>
<keyword evidence="8" id="KW-0969">Cilium</keyword>
<evidence type="ECO:0000256" key="1">
    <source>
        <dbReference type="ARBA" id="ARBA00009764"/>
    </source>
</evidence>
<dbReference type="Gene3D" id="3.30.70.2120">
    <property type="match status" value="1"/>
</dbReference>
<evidence type="ECO:0000256" key="5">
    <source>
        <dbReference type="RuleBase" id="RU362066"/>
    </source>
</evidence>
<organism evidence="8 9">
    <name type="scientific">Alicyclobacillus macrosporangiidus</name>
    <dbReference type="NCBI Taxonomy" id="392015"/>
    <lineage>
        <taxon>Bacteria</taxon>
        <taxon>Bacillati</taxon>
        <taxon>Bacillota</taxon>
        <taxon>Bacilli</taxon>
        <taxon>Bacillales</taxon>
        <taxon>Alicyclobacillaceae</taxon>
        <taxon>Alicyclobacillus</taxon>
    </lineage>
</organism>
<comment type="function">
    <text evidence="5">Required for morphogenesis and for the elongation of the flagellar filament by facilitating polymerization of the flagellin monomers at the tip of growing filament. Forms a capping structure, which prevents flagellin subunits (transported through the central channel of the flagellum) from leaking out without polymerization at the distal end.</text>
</comment>
<dbReference type="OrthoDB" id="9776025at2"/>
<comment type="similarity">
    <text evidence="1 5">Belongs to the FliD family.</text>
</comment>
<evidence type="ECO:0000256" key="2">
    <source>
        <dbReference type="ARBA" id="ARBA00011255"/>
    </source>
</evidence>
<dbReference type="AlphaFoldDB" id="A0A1I7L6Y4"/>
<dbReference type="RefSeq" id="WP_074955932.1">
    <property type="nucleotide sequence ID" value="NZ_FPBV01000026.1"/>
</dbReference>
<accession>A0A1I7L6Y4</accession>
<keyword evidence="3 5" id="KW-0175">Coiled coil</keyword>
<comment type="subunit">
    <text evidence="2 5">Homopentamer.</text>
</comment>
<evidence type="ECO:0000259" key="7">
    <source>
        <dbReference type="Pfam" id="PF07195"/>
    </source>
</evidence>
<dbReference type="STRING" id="392015.SAMN05421543_12616"/>
<dbReference type="GO" id="GO:0071973">
    <property type="term" value="P:bacterial-type flagellum-dependent cell motility"/>
    <property type="evidence" value="ECO:0007669"/>
    <property type="project" value="TreeGrafter"/>
</dbReference>
<protein>
    <recommendedName>
        <fullName evidence="5">Flagellar hook-associated protein 2</fullName>
        <shortName evidence="5">HAP2</shortName>
    </recommendedName>
    <alternativeName>
        <fullName evidence="5">Flagellar cap protein</fullName>
    </alternativeName>
</protein>
<dbReference type="Pfam" id="PF02465">
    <property type="entry name" value="FliD_N"/>
    <property type="match status" value="1"/>
</dbReference>
<keyword evidence="9" id="KW-1185">Reference proteome</keyword>
<evidence type="ECO:0000256" key="4">
    <source>
        <dbReference type="ARBA" id="ARBA00023143"/>
    </source>
</evidence>
<feature type="domain" description="Flagellar hook-associated protein 2 C-terminal" evidence="7">
    <location>
        <begin position="353"/>
        <end position="679"/>
    </location>
</feature>